<organism evidence="1 2">
    <name type="scientific">Candidatus Termititenax dinenymphae</name>
    <dbReference type="NCBI Taxonomy" id="2218523"/>
    <lineage>
        <taxon>Bacteria</taxon>
        <taxon>Bacillati</taxon>
        <taxon>Candidatus Margulisiibacteriota</taxon>
        <taxon>Candidatus Termititenacia</taxon>
        <taxon>Candidatus Termititenacales</taxon>
        <taxon>Candidatus Termititenacaceae</taxon>
        <taxon>Candidatus Termititenax</taxon>
    </lineage>
</organism>
<comment type="caution">
    <text evidence="1">The sequence shown here is derived from an EMBL/GenBank/DDBJ whole genome shotgun (WGS) entry which is preliminary data.</text>
</comment>
<dbReference type="EMBL" id="BGZP01000007">
    <property type="protein sequence ID" value="GBR77625.1"/>
    <property type="molecule type" value="Genomic_DNA"/>
</dbReference>
<protein>
    <submittedName>
        <fullName evidence="1">Uncharacterized protein</fullName>
    </submittedName>
</protein>
<name>A0A388TN44_9BACT</name>
<proteinExistence type="predicted"/>
<evidence type="ECO:0000313" key="2">
    <source>
        <dbReference type="Proteomes" id="UP000282196"/>
    </source>
</evidence>
<evidence type="ECO:0000313" key="1">
    <source>
        <dbReference type="EMBL" id="GBR77625.1"/>
    </source>
</evidence>
<gene>
    <name evidence="1" type="ORF">RDn1_284</name>
</gene>
<reference evidence="1 2" key="1">
    <citation type="journal article" date="2019" name="ISME J.">
        <title>Genome analyses of uncultured TG2/ZB3 bacteria in 'Margulisbacteria' specifically attached to ectosymbiotic spirochetes of protists in the termite gut.</title>
        <authorList>
            <person name="Utami Y.D."/>
            <person name="Kuwahara H."/>
            <person name="Igai K."/>
            <person name="Murakami T."/>
            <person name="Sugaya K."/>
            <person name="Morikawa T."/>
            <person name="Nagura Y."/>
            <person name="Yuki M."/>
            <person name="Deevong P."/>
            <person name="Inoue T."/>
            <person name="Kihara K."/>
            <person name="Lo N."/>
            <person name="Yamada A."/>
            <person name="Ohkuma M."/>
            <person name="Hongoh Y."/>
        </authorList>
    </citation>
    <scope>NUCLEOTIDE SEQUENCE [LARGE SCALE GENOMIC DNA]</scope>
    <source>
        <strain evidence="1">RsDinE6-01</strain>
    </source>
</reference>
<dbReference type="AlphaFoldDB" id="A0A388TN44"/>
<sequence>MVTIQGYFEAGKFVANAPTAESIPEHRLALVTIFNSVMPRNNQKNVWQEFFVNIAASNEEIPAEFPRLTLDRQLSL</sequence>
<keyword evidence="2" id="KW-1185">Reference proteome</keyword>
<dbReference type="Proteomes" id="UP000282196">
    <property type="component" value="Unassembled WGS sequence"/>
</dbReference>
<accession>A0A388TN44</accession>